<dbReference type="Proteomes" id="UP001157109">
    <property type="component" value="Unassembled WGS sequence"/>
</dbReference>
<dbReference type="CDD" id="cd06662">
    <property type="entry name" value="SURF1"/>
    <property type="match status" value="1"/>
</dbReference>
<evidence type="ECO:0000256" key="1">
    <source>
        <dbReference type="ARBA" id="ARBA00004370"/>
    </source>
</evidence>
<comment type="subcellular location">
    <subcellularLocation>
        <location evidence="6">Cell membrane</location>
        <topology evidence="6">Multi-pass membrane protein</topology>
    </subcellularLocation>
    <subcellularLocation>
        <location evidence="1">Membrane</location>
    </subcellularLocation>
</comment>
<comment type="similarity">
    <text evidence="2 6">Belongs to the SURF1 family.</text>
</comment>
<dbReference type="PANTHER" id="PTHR23427:SF2">
    <property type="entry name" value="SURFEIT LOCUS PROTEIN 1"/>
    <property type="match status" value="1"/>
</dbReference>
<evidence type="ECO:0000313" key="7">
    <source>
        <dbReference type="EMBL" id="GMA19818.1"/>
    </source>
</evidence>
<keyword evidence="3 6" id="KW-0812">Transmembrane</keyword>
<dbReference type="PANTHER" id="PTHR23427">
    <property type="entry name" value="SURFEIT LOCUS PROTEIN"/>
    <property type="match status" value="1"/>
</dbReference>
<dbReference type="InterPro" id="IPR045214">
    <property type="entry name" value="Surf1/Surf4"/>
</dbReference>
<dbReference type="Pfam" id="PF02104">
    <property type="entry name" value="SURF1"/>
    <property type="match status" value="1"/>
</dbReference>
<evidence type="ECO:0000256" key="4">
    <source>
        <dbReference type="ARBA" id="ARBA00022989"/>
    </source>
</evidence>
<name>A0ABQ6HP05_9MICO</name>
<evidence type="ECO:0000256" key="5">
    <source>
        <dbReference type="ARBA" id="ARBA00023136"/>
    </source>
</evidence>
<sequence length="269" mass="29677">MIRTLLTRKWLGLLALATVFACVCVWLGNWQYGRYEGKSTLSHAIERNYGAEPVPLRSVLPTTSATLTPQQAWSHVQVTGRYDEAKRQFVRNRTQDSVVGYEVLWPLRLEDGTTLVVDRGFVPAGQDAAQLPPVPEAPAGEVTVVGWLKTGEQSRDRTLPSGQLASLSLDDAQAAMGGVVNRAVLVLGTEDGKPVATSSQPGQAGLVAIAPPDTDQGWINFQYGYQWWLFAVAGYGLVLFFARREWRESQGIVRAPRPKKVRIWDEEDA</sequence>
<evidence type="ECO:0000256" key="2">
    <source>
        <dbReference type="ARBA" id="ARBA00007165"/>
    </source>
</evidence>
<proteinExistence type="inferred from homology"/>
<keyword evidence="4 6" id="KW-1133">Transmembrane helix</keyword>
<accession>A0ABQ6HP05</accession>
<gene>
    <name evidence="7" type="ORF">GCM10025862_18390</name>
</gene>
<dbReference type="RefSeq" id="WP_241445955.1">
    <property type="nucleotide sequence ID" value="NZ_BSUJ01000001.1"/>
</dbReference>
<dbReference type="InterPro" id="IPR002994">
    <property type="entry name" value="Surf1/Shy1"/>
</dbReference>
<reference evidence="8" key="1">
    <citation type="journal article" date="2019" name="Int. J. Syst. Evol. Microbiol.">
        <title>The Global Catalogue of Microorganisms (GCM) 10K type strain sequencing project: providing services to taxonomists for standard genome sequencing and annotation.</title>
        <authorList>
            <consortium name="The Broad Institute Genomics Platform"/>
            <consortium name="The Broad Institute Genome Sequencing Center for Infectious Disease"/>
            <person name="Wu L."/>
            <person name="Ma J."/>
        </authorList>
    </citation>
    <scope>NUCLEOTIDE SEQUENCE [LARGE SCALE GENOMIC DNA]</scope>
    <source>
        <strain evidence="8">NBRC 105830</strain>
    </source>
</reference>
<keyword evidence="8" id="KW-1185">Reference proteome</keyword>
<evidence type="ECO:0000256" key="3">
    <source>
        <dbReference type="ARBA" id="ARBA00022692"/>
    </source>
</evidence>
<dbReference type="PROSITE" id="PS50895">
    <property type="entry name" value="SURF1"/>
    <property type="match status" value="1"/>
</dbReference>
<evidence type="ECO:0000256" key="6">
    <source>
        <dbReference type="RuleBase" id="RU363076"/>
    </source>
</evidence>
<comment type="caution">
    <text evidence="7">The sequence shown here is derived from an EMBL/GenBank/DDBJ whole genome shotgun (WGS) entry which is preliminary data.</text>
</comment>
<evidence type="ECO:0000313" key="8">
    <source>
        <dbReference type="Proteomes" id="UP001157109"/>
    </source>
</evidence>
<feature type="transmembrane region" description="Helical" evidence="6">
    <location>
        <begin position="225"/>
        <end position="242"/>
    </location>
</feature>
<organism evidence="7 8">
    <name type="scientific">Arsenicicoccus piscis</name>
    <dbReference type="NCBI Taxonomy" id="673954"/>
    <lineage>
        <taxon>Bacteria</taxon>
        <taxon>Bacillati</taxon>
        <taxon>Actinomycetota</taxon>
        <taxon>Actinomycetes</taxon>
        <taxon>Micrococcales</taxon>
        <taxon>Intrasporangiaceae</taxon>
        <taxon>Arsenicicoccus</taxon>
    </lineage>
</organism>
<keyword evidence="6" id="KW-1003">Cell membrane</keyword>
<protein>
    <recommendedName>
        <fullName evidence="6">SURF1-like protein</fullName>
    </recommendedName>
</protein>
<keyword evidence="5 6" id="KW-0472">Membrane</keyword>
<dbReference type="PROSITE" id="PS51257">
    <property type="entry name" value="PROKAR_LIPOPROTEIN"/>
    <property type="match status" value="1"/>
</dbReference>
<comment type="caution">
    <text evidence="6">Lacks conserved residue(s) required for the propagation of feature annotation.</text>
</comment>
<dbReference type="EMBL" id="BSUJ01000001">
    <property type="protein sequence ID" value="GMA19818.1"/>
    <property type="molecule type" value="Genomic_DNA"/>
</dbReference>